<sequence length="87" mass="9707">MKIYCGVYGQLISEQVVEDLVSSDIEDLAQKCSVSYKALFAIRRVLLAQHTAFPVSGADLYEELLSSTAILSTGNPRPSPEWRVFQR</sequence>
<dbReference type="InterPro" id="IPR051988">
    <property type="entry name" value="HRR_RAD51_Paralog"/>
</dbReference>
<dbReference type="EMBL" id="JAHRIO010081741">
    <property type="protein sequence ID" value="MEQ2185585.1"/>
    <property type="molecule type" value="Genomic_DNA"/>
</dbReference>
<reference evidence="4 5" key="1">
    <citation type="submission" date="2021-06" db="EMBL/GenBank/DDBJ databases">
        <authorList>
            <person name="Palmer J.M."/>
        </authorList>
    </citation>
    <scope>NUCLEOTIDE SEQUENCE [LARGE SCALE GENOMIC DNA]</scope>
    <source>
        <strain evidence="4 5">GA_2019</strain>
        <tissue evidence="4">Muscle</tissue>
    </source>
</reference>
<evidence type="ECO:0000256" key="1">
    <source>
        <dbReference type="ARBA" id="ARBA00004123"/>
    </source>
</evidence>
<proteinExistence type="predicted"/>
<keyword evidence="2" id="KW-0539">Nucleus</keyword>
<protein>
    <submittedName>
        <fullName evidence="4">DNA repair protein rad51d</fullName>
    </submittedName>
</protein>
<dbReference type="Proteomes" id="UP001476798">
    <property type="component" value="Unassembled WGS sequence"/>
</dbReference>
<dbReference type="InterPro" id="IPR048943">
    <property type="entry name" value="RAD51D_N"/>
</dbReference>
<accession>A0ABV0PQ22</accession>
<name>A0ABV0PQ22_9TELE</name>
<dbReference type="PANTHER" id="PTHR46457:SF1">
    <property type="entry name" value="DNA REPAIR PROTEIN RAD51 HOMOLOG 4"/>
    <property type="match status" value="1"/>
</dbReference>
<evidence type="ECO:0000313" key="5">
    <source>
        <dbReference type="Proteomes" id="UP001476798"/>
    </source>
</evidence>
<evidence type="ECO:0000256" key="2">
    <source>
        <dbReference type="ARBA" id="ARBA00023242"/>
    </source>
</evidence>
<evidence type="ECO:0000259" key="3">
    <source>
        <dbReference type="Pfam" id="PF21794"/>
    </source>
</evidence>
<comment type="caution">
    <text evidence="4">The sequence shown here is derived from an EMBL/GenBank/DDBJ whole genome shotgun (WGS) entry which is preliminary data.</text>
</comment>
<gene>
    <name evidence="4" type="primary">RAD51D</name>
    <name evidence="4" type="ORF">GOODEAATRI_019736</name>
</gene>
<feature type="domain" description="RAD51D N-terminal" evidence="3">
    <location>
        <begin position="16"/>
        <end position="49"/>
    </location>
</feature>
<organism evidence="4 5">
    <name type="scientific">Goodea atripinnis</name>
    <dbReference type="NCBI Taxonomy" id="208336"/>
    <lineage>
        <taxon>Eukaryota</taxon>
        <taxon>Metazoa</taxon>
        <taxon>Chordata</taxon>
        <taxon>Craniata</taxon>
        <taxon>Vertebrata</taxon>
        <taxon>Euteleostomi</taxon>
        <taxon>Actinopterygii</taxon>
        <taxon>Neopterygii</taxon>
        <taxon>Teleostei</taxon>
        <taxon>Neoteleostei</taxon>
        <taxon>Acanthomorphata</taxon>
        <taxon>Ovalentaria</taxon>
        <taxon>Atherinomorphae</taxon>
        <taxon>Cyprinodontiformes</taxon>
        <taxon>Goodeidae</taxon>
        <taxon>Goodea</taxon>
    </lineage>
</organism>
<comment type="subcellular location">
    <subcellularLocation>
        <location evidence="1">Nucleus</location>
    </subcellularLocation>
</comment>
<evidence type="ECO:0000313" key="4">
    <source>
        <dbReference type="EMBL" id="MEQ2185585.1"/>
    </source>
</evidence>
<dbReference type="PANTHER" id="PTHR46457">
    <property type="entry name" value="DNA REPAIR PROTEIN RAD51 HOMOLOG 4"/>
    <property type="match status" value="1"/>
</dbReference>
<keyword evidence="5" id="KW-1185">Reference proteome</keyword>
<dbReference type="Pfam" id="PF21794">
    <property type="entry name" value="RAD51D_N"/>
    <property type="match status" value="1"/>
</dbReference>